<evidence type="ECO:0000313" key="3">
    <source>
        <dbReference type="Proteomes" id="UP001369815"/>
    </source>
</evidence>
<dbReference type="EMBL" id="JBANMG010000004">
    <property type="protein sequence ID" value="KAK6954551.1"/>
    <property type="molecule type" value="Genomic_DNA"/>
</dbReference>
<dbReference type="AlphaFoldDB" id="A0AAX6MQU5"/>
<keyword evidence="3" id="KW-1185">Reference proteome</keyword>
<comment type="caution">
    <text evidence="2">The sequence shown here is derived from an EMBL/GenBank/DDBJ whole genome shotgun (WGS) entry which is preliminary data.</text>
</comment>
<feature type="region of interest" description="Disordered" evidence="1">
    <location>
        <begin position="253"/>
        <end position="286"/>
    </location>
</feature>
<feature type="compositionally biased region" description="Polar residues" evidence="1">
    <location>
        <begin position="149"/>
        <end position="166"/>
    </location>
</feature>
<feature type="region of interest" description="Disordered" evidence="1">
    <location>
        <begin position="87"/>
        <end position="108"/>
    </location>
</feature>
<protein>
    <submittedName>
        <fullName evidence="2">Uncharacterized protein</fullName>
    </submittedName>
</protein>
<dbReference type="Proteomes" id="UP001369815">
    <property type="component" value="Unassembled WGS sequence"/>
</dbReference>
<reference evidence="2 3" key="1">
    <citation type="journal article" date="2024" name="Front Chem Biol">
        <title>Unveiling the potential of Daldinia eschscholtzii MFLUCC 19-0629 through bioactivity and bioinformatics studies for enhanced sustainable agriculture production.</title>
        <authorList>
            <person name="Brooks S."/>
            <person name="Weaver J.A."/>
            <person name="Klomchit A."/>
            <person name="Alharthi S.A."/>
            <person name="Onlamun T."/>
            <person name="Nurani R."/>
            <person name="Vong T.K."/>
            <person name="Alberti F."/>
            <person name="Greco C."/>
        </authorList>
    </citation>
    <scope>NUCLEOTIDE SEQUENCE [LARGE SCALE GENOMIC DNA]</scope>
    <source>
        <strain evidence="2">MFLUCC 19-0629</strain>
    </source>
</reference>
<proteinExistence type="predicted"/>
<sequence>MSFSKEQMMGFDFDYSGLEMVATSDSSAHNDRLNELEKRNEELIRQNAELMAFFKSIKEDMRTVKESMETAQEELQSARTHNARLQGELSSLTKRKRAAARTKTSELERSQAAEIDRLKQELAQSKLERLAVTPSDTASMTSAGDLTTIFDDSSASGQLSYGSGESSRPAKRRHVESLQDWNDNLDMFQFNGGAANPASDFLGPAFQSEQARRPVMPTQAQSFSGQVEVQNNTNHQLSSYGQNQVYGQYDQMPWGNGMPMNPQLQPQQGHGMPSYPKLPQGNHWSF</sequence>
<evidence type="ECO:0000256" key="1">
    <source>
        <dbReference type="SAM" id="MobiDB-lite"/>
    </source>
</evidence>
<evidence type="ECO:0000313" key="2">
    <source>
        <dbReference type="EMBL" id="KAK6954551.1"/>
    </source>
</evidence>
<organism evidence="2 3">
    <name type="scientific">Daldinia eschscholtzii</name>
    <dbReference type="NCBI Taxonomy" id="292717"/>
    <lineage>
        <taxon>Eukaryota</taxon>
        <taxon>Fungi</taxon>
        <taxon>Dikarya</taxon>
        <taxon>Ascomycota</taxon>
        <taxon>Pezizomycotina</taxon>
        <taxon>Sordariomycetes</taxon>
        <taxon>Xylariomycetidae</taxon>
        <taxon>Xylariales</taxon>
        <taxon>Hypoxylaceae</taxon>
        <taxon>Daldinia</taxon>
    </lineage>
</organism>
<gene>
    <name evidence="2" type="ORF">Daesc_004518</name>
</gene>
<accession>A0AAX6MQU5</accession>
<name>A0AAX6MQU5_9PEZI</name>
<feature type="region of interest" description="Disordered" evidence="1">
    <location>
        <begin position="149"/>
        <end position="174"/>
    </location>
</feature>